<evidence type="ECO:0000256" key="8">
    <source>
        <dbReference type="ARBA" id="ARBA00049144"/>
    </source>
</evidence>
<evidence type="ECO:0000256" key="5">
    <source>
        <dbReference type="ARBA" id="ARBA00022898"/>
    </source>
</evidence>
<proteinExistence type="inferred from homology"/>
<dbReference type="Gene3D" id="3.40.50.1100">
    <property type="match status" value="2"/>
</dbReference>
<reference evidence="12" key="1">
    <citation type="journal article" date="2019" name="Int. J. Syst. Evol. Microbiol.">
        <title>The Global Catalogue of Microorganisms (GCM) 10K type strain sequencing project: providing services to taxonomists for standard genome sequencing and annotation.</title>
        <authorList>
            <consortium name="The Broad Institute Genomics Platform"/>
            <consortium name="The Broad Institute Genome Sequencing Center for Infectious Disease"/>
            <person name="Wu L."/>
            <person name="Ma J."/>
        </authorList>
    </citation>
    <scope>NUCLEOTIDE SEQUENCE [LARGE SCALE GENOMIC DNA]</scope>
    <source>
        <strain evidence="12">KCTC 23707</strain>
    </source>
</reference>
<dbReference type="Pfam" id="PF24857">
    <property type="entry name" value="THR4_C"/>
    <property type="match status" value="1"/>
</dbReference>
<evidence type="ECO:0000256" key="6">
    <source>
        <dbReference type="ARBA" id="ARBA00023239"/>
    </source>
</evidence>
<dbReference type="InterPro" id="IPR000634">
    <property type="entry name" value="Ser/Thr_deHydtase_PyrdxlP-BS"/>
</dbReference>
<comment type="similarity">
    <text evidence="2">Belongs to the threonine synthase family.</text>
</comment>
<gene>
    <name evidence="11" type="primary">thrC</name>
    <name evidence="11" type="ORF">ACFSMZ_05325</name>
</gene>
<comment type="catalytic activity">
    <reaction evidence="8">
        <text>O-phospho-L-homoserine + H2O = L-threonine + phosphate</text>
        <dbReference type="Rhea" id="RHEA:10840"/>
        <dbReference type="ChEBI" id="CHEBI:15377"/>
        <dbReference type="ChEBI" id="CHEBI:43474"/>
        <dbReference type="ChEBI" id="CHEBI:57590"/>
        <dbReference type="ChEBI" id="CHEBI:57926"/>
        <dbReference type="EC" id="4.2.3.1"/>
    </reaction>
</comment>
<dbReference type="InterPro" id="IPR029144">
    <property type="entry name" value="Thr_synth_N"/>
</dbReference>
<dbReference type="EMBL" id="JBHUIR010000019">
    <property type="protein sequence ID" value="MFD2259183.1"/>
    <property type="molecule type" value="Genomic_DNA"/>
</dbReference>
<dbReference type="InterPro" id="IPR037158">
    <property type="entry name" value="Thr_synth_N_sf"/>
</dbReference>
<evidence type="ECO:0000313" key="12">
    <source>
        <dbReference type="Proteomes" id="UP001597373"/>
    </source>
</evidence>
<evidence type="ECO:0000256" key="1">
    <source>
        <dbReference type="ARBA" id="ARBA00001933"/>
    </source>
</evidence>
<dbReference type="PANTHER" id="PTHR42690">
    <property type="entry name" value="THREONINE SYNTHASE FAMILY MEMBER"/>
    <property type="match status" value="1"/>
</dbReference>
<evidence type="ECO:0000259" key="10">
    <source>
        <dbReference type="Pfam" id="PF14821"/>
    </source>
</evidence>
<dbReference type="GO" id="GO:0004795">
    <property type="term" value="F:threonine synthase activity"/>
    <property type="evidence" value="ECO:0007669"/>
    <property type="project" value="UniProtKB-EC"/>
</dbReference>
<evidence type="ECO:0000256" key="2">
    <source>
        <dbReference type="ARBA" id="ARBA00005517"/>
    </source>
</evidence>
<dbReference type="EC" id="4.2.3.1" evidence="9"/>
<keyword evidence="12" id="KW-1185">Reference proteome</keyword>
<protein>
    <recommendedName>
        <fullName evidence="3 9">Threonine synthase</fullName>
        <ecNumber evidence="9">4.2.3.1</ecNumber>
    </recommendedName>
</protein>
<dbReference type="Pfam" id="PF14821">
    <property type="entry name" value="Thr_synth_N"/>
    <property type="match status" value="1"/>
</dbReference>
<dbReference type="InterPro" id="IPR004450">
    <property type="entry name" value="Thr_synthase-like"/>
</dbReference>
<comment type="caution">
    <text evidence="11">The sequence shown here is derived from an EMBL/GenBank/DDBJ whole genome shotgun (WGS) entry which is preliminary data.</text>
</comment>
<dbReference type="Proteomes" id="UP001597373">
    <property type="component" value="Unassembled WGS sequence"/>
</dbReference>
<comment type="pathway">
    <text evidence="7">Amino-acid biosynthesis.</text>
</comment>
<evidence type="ECO:0000256" key="4">
    <source>
        <dbReference type="ARBA" id="ARBA00022605"/>
    </source>
</evidence>
<keyword evidence="5" id="KW-0663">Pyridoxal phosphate</keyword>
<evidence type="ECO:0000313" key="11">
    <source>
        <dbReference type="EMBL" id="MFD2259183.1"/>
    </source>
</evidence>
<keyword evidence="4" id="KW-0028">Amino-acid biosynthesis</keyword>
<dbReference type="RefSeq" id="WP_345097930.1">
    <property type="nucleotide sequence ID" value="NZ_BAABGS010000010.1"/>
</dbReference>
<evidence type="ECO:0000256" key="3">
    <source>
        <dbReference type="ARBA" id="ARBA00018679"/>
    </source>
</evidence>
<comment type="cofactor">
    <cofactor evidence="1">
        <name>pyridoxal 5'-phosphate</name>
        <dbReference type="ChEBI" id="CHEBI:597326"/>
    </cofactor>
</comment>
<evidence type="ECO:0000256" key="9">
    <source>
        <dbReference type="NCBIfam" id="TIGR00260"/>
    </source>
</evidence>
<dbReference type="SUPFAM" id="SSF53686">
    <property type="entry name" value="Tryptophan synthase beta subunit-like PLP-dependent enzymes"/>
    <property type="match status" value="1"/>
</dbReference>
<sequence length="467" mass="50727">MQFVSTRGEAPVLGFSDVMLQGLARDGGLYVPAEWPRFSPEEIRALRGLSYPEAAFVVMRPFVGGEISDEDLKSIIDESYGTFRHTATCPLVQTGPAEFVLELFHGPTLAFKDVAMQFLARVMDHVLEKRGERVTIAGATSGDTGGAAIEAFAGAKRADVFILFPHGRVSPVQQRQMTTSKADNVHAIAIEGNFDDCQGLVKAMFNDHGFRDRIGLSGVNSINWARIMAQTVYYFTAAVSLGAPDRSVSFAVPTGNFGDIFAGYVAKRMGLPIDRLIIATNSNDILARTLATGSYETREVVPTMSPSMDIQVSSNFERLLFEAAGRDAAEVRACMESLKQSGSFTVPAAALERIRAEFDAGRASEEETAQTIRETLENSGYLADPHTATALKVAREKAIPGETMIVLSTAHPAKFPQAVKDACGVTPALPVWLEGIMSAQERFTVLPSDLKMVEDHIIRRARAVSRE</sequence>
<dbReference type="CDD" id="cd01560">
    <property type="entry name" value="Thr-synth_2"/>
    <property type="match status" value="1"/>
</dbReference>
<organism evidence="11 12">
    <name type="scientific">Chelativorans composti</name>
    <dbReference type="NCBI Taxonomy" id="768533"/>
    <lineage>
        <taxon>Bacteria</taxon>
        <taxon>Pseudomonadati</taxon>
        <taxon>Pseudomonadota</taxon>
        <taxon>Alphaproteobacteria</taxon>
        <taxon>Hyphomicrobiales</taxon>
        <taxon>Phyllobacteriaceae</taxon>
        <taxon>Chelativorans</taxon>
    </lineage>
</organism>
<dbReference type="PROSITE" id="PS00165">
    <property type="entry name" value="DEHYDRATASE_SER_THR"/>
    <property type="match status" value="1"/>
</dbReference>
<evidence type="ECO:0000256" key="7">
    <source>
        <dbReference type="ARBA" id="ARBA00029440"/>
    </source>
</evidence>
<name>A0ABW5DDJ8_9HYPH</name>
<dbReference type="Gene3D" id="3.90.1380.10">
    <property type="entry name" value="Threonine synthase, N-terminal domain"/>
    <property type="match status" value="1"/>
</dbReference>
<dbReference type="InterPro" id="IPR036052">
    <property type="entry name" value="TrpB-like_PALP_sf"/>
</dbReference>
<accession>A0ABW5DDJ8</accession>
<dbReference type="InterPro" id="IPR051166">
    <property type="entry name" value="Threonine_Synthase"/>
</dbReference>
<dbReference type="NCBIfam" id="TIGR00260">
    <property type="entry name" value="thrC"/>
    <property type="match status" value="1"/>
</dbReference>
<keyword evidence="6 11" id="KW-0456">Lyase</keyword>
<dbReference type="PANTHER" id="PTHR42690:SF1">
    <property type="entry name" value="THREONINE SYNTHASE-LIKE 2"/>
    <property type="match status" value="1"/>
</dbReference>
<feature type="domain" description="Threonine synthase N-terminal" evidence="10">
    <location>
        <begin position="2"/>
        <end position="80"/>
    </location>
</feature>